<feature type="compositionally biased region" description="Low complexity" evidence="1">
    <location>
        <begin position="219"/>
        <end position="229"/>
    </location>
</feature>
<dbReference type="InterPro" id="IPR011333">
    <property type="entry name" value="SKP1/BTB/POZ_sf"/>
</dbReference>
<feature type="compositionally biased region" description="Basic and acidic residues" evidence="1">
    <location>
        <begin position="165"/>
        <end position="174"/>
    </location>
</feature>
<feature type="compositionally biased region" description="Polar residues" evidence="1">
    <location>
        <begin position="204"/>
        <end position="218"/>
    </location>
</feature>
<feature type="domain" description="BTB/POZ" evidence="2">
    <location>
        <begin position="577"/>
        <end position="684"/>
    </location>
</feature>
<reference evidence="4" key="1">
    <citation type="submission" date="2022-03" db="EMBL/GenBank/DDBJ databases">
        <authorList>
            <person name="Martin C."/>
        </authorList>
    </citation>
    <scope>NUCLEOTIDE SEQUENCE</scope>
</reference>
<accession>A0A8J1T5C2</accession>
<dbReference type="PANTHER" id="PTHR46843:SF1">
    <property type="entry name" value="BTB_POZ DOMAIN-CONTAINING PROTEIN 16"/>
    <property type="match status" value="1"/>
</dbReference>
<feature type="region of interest" description="Disordered" evidence="1">
    <location>
        <begin position="203"/>
        <end position="229"/>
    </location>
</feature>
<dbReference type="AlphaFoldDB" id="A0A8J1T5C2"/>
<dbReference type="InterPro" id="IPR056426">
    <property type="entry name" value="BTB_BTBDG"/>
</dbReference>
<dbReference type="Pfam" id="PF21059">
    <property type="entry name" value="BTBD16_C"/>
    <property type="match status" value="1"/>
</dbReference>
<protein>
    <submittedName>
        <fullName evidence="4">Uncharacterized protein</fullName>
    </submittedName>
</protein>
<dbReference type="Pfam" id="PF23998">
    <property type="entry name" value="BTB_BTBDG"/>
    <property type="match status" value="1"/>
</dbReference>
<keyword evidence="5" id="KW-1185">Reference proteome</keyword>
<proteinExistence type="predicted"/>
<dbReference type="InterPro" id="IPR048859">
    <property type="entry name" value="BTBD16_C"/>
</dbReference>
<dbReference type="Gene3D" id="3.30.710.10">
    <property type="entry name" value="Potassium Channel Kv1.1, Chain A"/>
    <property type="match status" value="1"/>
</dbReference>
<sequence length="705" mass="80362">MVSNLSRVNKVKGHATIYGTEYRWCTLGANPPWIRPKKKKISYKMDIMSLKEMTTTAYAPPSLTKNFHKSNYHRSIAKAPLTALVGVKVDGRQPKRCPDSPRHRVRYNVGSTNRWRIPQSLGSDLLGSSQALKSINIPYNRSMVNILTSDNPRNEVNRDVSKEYRFRLTEDRPSSDPSPRRAPGYLPETKRWKEMLYLHDYSQSEHSGGRSPSSLNSFQPTSSRPTQPQQLFQYHSRDSKTASGPDVLLHCLDMNWELHRPYLQKSRVLSALLHKAGEPKTYNYFRDSTGEALDSLVNKSKMYSTKSQGLDANSRKIEVKGDHKGLANSRHISQKRMANAIFLSLDIDDPLVTKHALAIALGNLYHDQAEVETVDVAGVLAAAAALGFEQLETSCRQIMINTISSSTVATYHKVAEQYGQEEVVCMCERWLDLNLVPWLSTQIHLRQLPFDLLQKTLRSNRLFCYNENSLYKVVAYWLFLQLNPNMQLLPSYSTVLTYFNSLPKTSALLERHEGQMYIPLFQALRLDGINDTNHMKDIQQMNIIPQSWLVKILTEHYHALQGGGDMSLLQNFNMSAVRHGFIVDKGPQYNSQILSLHGFHFELKAVYHDGSKATYSFFMQRLRPTDPALSFRQCERHTFSMRPDRDVRYCILVQTMHQGEHASHSTGVQCQRFALGSKTSKSKVLTIENLVPPIHVSFAIQFPPS</sequence>
<dbReference type="EMBL" id="CAIIXF020000005">
    <property type="protein sequence ID" value="CAH1784841.1"/>
    <property type="molecule type" value="Genomic_DNA"/>
</dbReference>
<evidence type="ECO:0000259" key="3">
    <source>
        <dbReference type="Pfam" id="PF23998"/>
    </source>
</evidence>
<dbReference type="InterPro" id="IPR042833">
    <property type="entry name" value="BTBD16"/>
</dbReference>
<dbReference type="OrthoDB" id="6359943at2759"/>
<evidence type="ECO:0000259" key="2">
    <source>
        <dbReference type="Pfam" id="PF21059"/>
    </source>
</evidence>
<gene>
    <name evidence="4" type="ORF">OFUS_LOCUS10972</name>
</gene>
<evidence type="ECO:0000313" key="5">
    <source>
        <dbReference type="Proteomes" id="UP000749559"/>
    </source>
</evidence>
<feature type="domain" description="BTBDG BTB/POZ" evidence="3">
    <location>
        <begin position="328"/>
        <end position="399"/>
    </location>
</feature>
<evidence type="ECO:0000313" key="4">
    <source>
        <dbReference type="EMBL" id="CAH1784841.1"/>
    </source>
</evidence>
<dbReference type="CDD" id="cd18492">
    <property type="entry name" value="BACK_BTBD16"/>
    <property type="match status" value="1"/>
</dbReference>
<organism evidence="4 5">
    <name type="scientific">Owenia fusiformis</name>
    <name type="common">Polychaete worm</name>
    <dbReference type="NCBI Taxonomy" id="6347"/>
    <lineage>
        <taxon>Eukaryota</taxon>
        <taxon>Metazoa</taxon>
        <taxon>Spiralia</taxon>
        <taxon>Lophotrochozoa</taxon>
        <taxon>Annelida</taxon>
        <taxon>Polychaeta</taxon>
        <taxon>Sedentaria</taxon>
        <taxon>Canalipalpata</taxon>
        <taxon>Sabellida</taxon>
        <taxon>Oweniida</taxon>
        <taxon>Oweniidae</taxon>
        <taxon>Owenia</taxon>
    </lineage>
</organism>
<dbReference type="PANTHER" id="PTHR46843">
    <property type="entry name" value="BTB/POZ DOMAIN-CONTAINING PROTEIN 16"/>
    <property type="match status" value="1"/>
</dbReference>
<dbReference type="Proteomes" id="UP000749559">
    <property type="component" value="Unassembled WGS sequence"/>
</dbReference>
<comment type="caution">
    <text evidence="4">The sequence shown here is derived from an EMBL/GenBank/DDBJ whole genome shotgun (WGS) entry which is preliminary data.</text>
</comment>
<feature type="region of interest" description="Disordered" evidence="1">
    <location>
        <begin position="165"/>
        <end position="186"/>
    </location>
</feature>
<name>A0A8J1T5C2_OWEFU</name>
<evidence type="ECO:0000256" key="1">
    <source>
        <dbReference type="SAM" id="MobiDB-lite"/>
    </source>
</evidence>